<proteinExistence type="predicted"/>
<dbReference type="Proteomes" id="UP001331761">
    <property type="component" value="Unassembled WGS sequence"/>
</dbReference>
<accession>A0AAN8FRN3</accession>
<keyword evidence="3" id="KW-1185">Reference proteome</keyword>
<gene>
    <name evidence="1" type="ORF">GCK32_008640</name>
    <name evidence="2" type="ORF">GCK32_008651</name>
</gene>
<comment type="caution">
    <text evidence="1">The sequence shown here is derived from an EMBL/GenBank/DDBJ whole genome shotgun (WGS) entry which is preliminary data.</text>
</comment>
<dbReference type="EMBL" id="WIXE01004064">
    <property type="protein sequence ID" value="KAK5983372.1"/>
    <property type="molecule type" value="Genomic_DNA"/>
</dbReference>
<evidence type="ECO:0000313" key="1">
    <source>
        <dbReference type="EMBL" id="KAK5982104.1"/>
    </source>
</evidence>
<organism evidence="1 3">
    <name type="scientific">Trichostrongylus colubriformis</name>
    <name type="common">Black scour worm</name>
    <dbReference type="NCBI Taxonomy" id="6319"/>
    <lineage>
        <taxon>Eukaryota</taxon>
        <taxon>Metazoa</taxon>
        <taxon>Ecdysozoa</taxon>
        <taxon>Nematoda</taxon>
        <taxon>Chromadorea</taxon>
        <taxon>Rhabditida</taxon>
        <taxon>Rhabditina</taxon>
        <taxon>Rhabditomorpha</taxon>
        <taxon>Strongyloidea</taxon>
        <taxon>Trichostrongylidae</taxon>
        <taxon>Trichostrongylus</taxon>
    </lineage>
</organism>
<evidence type="ECO:0000313" key="3">
    <source>
        <dbReference type="Proteomes" id="UP001331761"/>
    </source>
</evidence>
<dbReference type="EMBL" id="WIXE01005548">
    <property type="protein sequence ID" value="KAK5982104.1"/>
    <property type="molecule type" value="Genomic_DNA"/>
</dbReference>
<evidence type="ECO:0000313" key="2">
    <source>
        <dbReference type="EMBL" id="KAK5983372.1"/>
    </source>
</evidence>
<reference evidence="1 3" key="1">
    <citation type="submission" date="2019-10" db="EMBL/GenBank/DDBJ databases">
        <title>Assembly and Annotation for the nematode Trichostrongylus colubriformis.</title>
        <authorList>
            <person name="Martin J."/>
        </authorList>
    </citation>
    <scope>NUCLEOTIDE SEQUENCE [LARGE SCALE GENOMIC DNA]</scope>
    <source>
        <strain evidence="1">G859</strain>
        <tissue evidence="1">Whole worm</tissue>
    </source>
</reference>
<protein>
    <submittedName>
        <fullName evidence="1">Uncharacterized protein</fullName>
    </submittedName>
</protein>
<name>A0AAN8FRN3_TRICO</name>
<dbReference type="AlphaFoldDB" id="A0AAN8FRN3"/>
<sequence>MDMSESIASQLRGIKCPQRPCSYTFRKEFCFNHWSAFDSDGDCEMDFLQGDKGDYRGAFATLQQVCYNSVIAKIRLAFNATGAVERKRLLKDAQIEETVANFELDGLLHYHS</sequence>